<dbReference type="Gene3D" id="3.70.10.10">
    <property type="match status" value="1"/>
</dbReference>
<dbReference type="GO" id="GO:0031573">
    <property type="term" value="P:mitotic intra-S DNA damage checkpoint signaling"/>
    <property type="evidence" value="ECO:0007669"/>
    <property type="project" value="TreeGrafter"/>
</dbReference>
<dbReference type="InterPro" id="IPR007268">
    <property type="entry name" value="Rad9/Ddc1"/>
</dbReference>
<dbReference type="Proteomes" id="UP000054279">
    <property type="component" value="Unassembled WGS sequence"/>
</dbReference>
<feature type="compositionally biased region" description="Polar residues" evidence="1">
    <location>
        <begin position="356"/>
        <end position="370"/>
    </location>
</feature>
<dbReference type="Pfam" id="PF04139">
    <property type="entry name" value="Rad9"/>
    <property type="match status" value="1"/>
</dbReference>
<feature type="compositionally biased region" description="Basic and acidic residues" evidence="1">
    <location>
        <begin position="501"/>
        <end position="511"/>
    </location>
</feature>
<feature type="region of interest" description="Disordered" evidence="1">
    <location>
        <begin position="478"/>
        <end position="511"/>
    </location>
</feature>
<accession>A0A0C9UUZ1</accession>
<dbReference type="AlphaFoldDB" id="A0A0C9UUZ1"/>
<organism evidence="2 3">
    <name type="scientific">Sphaerobolus stellatus (strain SS14)</name>
    <dbReference type="NCBI Taxonomy" id="990650"/>
    <lineage>
        <taxon>Eukaryota</taxon>
        <taxon>Fungi</taxon>
        <taxon>Dikarya</taxon>
        <taxon>Basidiomycota</taxon>
        <taxon>Agaricomycotina</taxon>
        <taxon>Agaricomycetes</taxon>
        <taxon>Phallomycetidae</taxon>
        <taxon>Geastrales</taxon>
        <taxon>Sphaerobolaceae</taxon>
        <taxon>Sphaerobolus</taxon>
    </lineage>
</organism>
<proteinExistence type="predicted"/>
<sequence>MPLQAVIGPQTLKSFTKCLTCLSRYGEDVMLQASSDDLILTATNTSKSAFSRVKFTAEYFEKYNVNIPLPPGSTFKTPPSEPQKITGQLIVKALISILKHRNVERSVEKCEILILEGGEDTEGIDVDDTETDSLESKMIIRLHCKHGVVKTHELVLLTTTDLLAPRIISSPNESRITVGPRALRDILEHFPHNKGTKSDPQLVWLFGPRNVKVKSLQVAADAKGGKSQISTEISMSADEFDYYSICQPPVSLGFHLREFNATISLAEFLSVALDFRFTEATEPIYIEFDTDSADSEFLFVISTTESVYDDTAVANAASSVNLRKRDREDGAEEDQTMQAESSSRVTKKKSQRAVVKTTSVEHSQAMSRQNTSQFAASRMASREGTVQQAMTQDVHVQPEDDFDNHQDTLSGAPEQREEPLFMPGASQLSNVDIEILRGAGLGIEHMDYDEFEAMMEADGEEVGMSTKIVGNRLEGRAAWEEDESETQISMSQLPTTQIPSRDGDFRPLFED</sequence>
<dbReference type="PANTHER" id="PTHR15237">
    <property type="entry name" value="DNA REPAIR PROTEIN RAD9"/>
    <property type="match status" value="1"/>
</dbReference>
<feature type="compositionally biased region" description="Polar residues" evidence="1">
    <location>
        <begin position="486"/>
        <end position="499"/>
    </location>
</feature>
<dbReference type="OrthoDB" id="60092at2759"/>
<gene>
    <name evidence="2" type="ORF">M422DRAFT_35600</name>
</gene>
<dbReference type="GO" id="GO:0006281">
    <property type="term" value="P:DNA repair"/>
    <property type="evidence" value="ECO:0007669"/>
    <property type="project" value="TreeGrafter"/>
</dbReference>
<reference evidence="2 3" key="1">
    <citation type="submission" date="2014-06" db="EMBL/GenBank/DDBJ databases">
        <title>Evolutionary Origins and Diversification of the Mycorrhizal Mutualists.</title>
        <authorList>
            <consortium name="DOE Joint Genome Institute"/>
            <consortium name="Mycorrhizal Genomics Consortium"/>
            <person name="Kohler A."/>
            <person name="Kuo A."/>
            <person name="Nagy L.G."/>
            <person name="Floudas D."/>
            <person name="Copeland A."/>
            <person name="Barry K.W."/>
            <person name="Cichocki N."/>
            <person name="Veneault-Fourrey C."/>
            <person name="LaButti K."/>
            <person name="Lindquist E.A."/>
            <person name="Lipzen A."/>
            <person name="Lundell T."/>
            <person name="Morin E."/>
            <person name="Murat C."/>
            <person name="Riley R."/>
            <person name="Ohm R."/>
            <person name="Sun H."/>
            <person name="Tunlid A."/>
            <person name="Henrissat B."/>
            <person name="Grigoriev I.V."/>
            <person name="Hibbett D.S."/>
            <person name="Martin F."/>
        </authorList>
    </citation>
    <scope>NUCLEOTIDE SEQUENCE [LARGE SCALE GENOMIC DNA]</scope>
    <source>
        <strain evidence="2 3">SS14</strain>
    </source>
</reference>
<feature type="region of interest" description="Disordered" evidence="1">
    <location>
        <begin position="324"/>
        <end position="370"/>
    </location>
</feature>
<dbReference type="HOGENOM" id="CLU_035915_0_0_1"/>
<keyword evidence="3" id="KW-1185">Reference proteome</keyword>
<evidence type="ECO:0000313" key="3">
    <source>
        <dbReference type="Proteomes" id="UP000054279"/>
    </source>
</evidence>
<protein>
    <recommendedName>
        <fullName evidence="4">DNA repair protein rad9</fullName>
    </recommendedName>
</protein>
<dbReference type="EMBL" id="KN837217">
    <property type="protein sequence ID" value="KIJ33087.1"/>
    <property type="molecule type" value="Genomic_DNA"/>
</dbReference>
<evidence type="ECO:0000256" key="1">
    <source>
        <dbReference type="SAM" id="MobiDB-lite"/>
    </source>
</evidence>
<evidence type="ECO:0008006" key="4">
    <source>
        <dbReference type="Google" id="ProtNLM"/>
    </source>
</evidence>
<dbReference type="GO" id="GO:0030896">
    <property type="term" value="C:checkpoint clamp complex"/>
    <property type="evidence" value="ECO:0007669"/>
    <property type="project" value="InterPro"/>
</dbReference>
<dbReference type="PANTHER" id="PTHR15237:SF0">
    <property type="entry name" value="CELL CYCLE CHECKPOINT CONTROL PROTEIN"/>
    <property type="match status" value="1"/>
</dbReference>
<dbReference type="GO" id="GO:0000076">
    <property type="term" value="P:DNA replication checkpoint signaling"/>
    <property type="evidence" value="ECO:0007669"/>
    <property type="project" value="TreeGrafter"/>
</dbReference>
<dbReference type="SUPFAM" id="SSF55979">
    <property type="entry name" value="DNA clamp"/>
    <property type="match status" value="1"/>
</dbReference>
<name>A0A0C9UUZ1_SPHS4</name>
<evidence type="ECO:0000313" key="2">
    <source>
        <dbReference type="EMBL" id="KIJ33087.1"/>
    </source>
</evidence>
<dbReference type="InterPro" id="IPR046938">
    <property type="entry name" value="DNA_clamp_sf"/>
</dbReference>
<dbReference type="GO" id="GO:0071479">
    <property type="term" value="P:cellular response to ionizing radiation"/>
    <property type="evidence" value="ECO:0007669"/>
    <property type="project" value="TreeGrafter"/>
</dbReference>